<dbReference type="RefSeq" id="WP_032072373.1">
    <property type="nucleotide sequence ID" value="NC_025146.1"/>
</dbReference>
<name>A0A077K092_CLOBO</name>
<organism evidence="1">
    <name type="scientific">Clostridium botulinum</name>
    <dbReference type="NCBI Taxonomy" id="1491"/>
    <lineage>
        <taxon>Bacteria</taxon>
        <taxon>Bacillati</taxon>
        <taxon>Bacillota</taxon>
        <taxon>Clostridia</taxon>
        <taxon>Eubacteriales</taxon>
        <taxon>Clostridiaceae</taxon>
        <taxon>Clostridium</taxon>
    </lineage>
</organism>
<reference evidence="1" key="1">
    <citation type="submission" date="2013-09" db="EMBL/GenBank/DDBJ databases">
        <title>Analysis of type B2 neurotoxin-encoding plasmid in Clostridium botulinum.</title>
        <authorList>
            <person name="Hosomi K."/>
            <person name="Sakaguchi Y."/>
            <person name="Gotoh K."/>
            <person name="Nakamura K."/>
            <person name="Kohda T."/>
            <person name="Mukamoto M."/>
            <person name="Iida T."/>
            <person name="Kozaki S."/>
        </authorList>
    </citation>
    <scope>NUCLEOTIDE SEQUENCE</scope>
    <source>
        <strain evidence="1">111</strain>
        <plasmid evidence="1">pCB111</plasmid>
    </source>
</reference>
<accession>A0A077K092</accession>
<dbReference type="EMBL" id="AB855771">
    <property type="protein sequence ID" value="BAP25621.1"/>
    <property type="molecule type" value="Genomic_DNA"/>
</dbReference>
<evidence type="ECO:0000313" key="1">
    <source>
        <dbReference type="EMBL" id="BAP25621.1"/>
    </source>
</evidence>
<geneLocation type="plasmid" evidence="1">
    <name>pCB111</name>
</geneLocation>
<sequence length="244" mass="28206">MIIDNLKDLEIIKNALENYITNGKKALREAKEANLNPILIDIINDGIVGAERLLKDAEKEHMNGTYKKARNLIDNGEVHVVTKSEIQQAAANSNEFTTFQDEMASIDNPEYLLDAEFINKMSELLIKQRKAPIKIGMAIQNFEDVMKQENILIDEGHKFDGDRDMKDLKKLIKSLINVIPKEEETIIMQLKDRLDSIEFLLLPEQLPMHEESIYKIVSSCLPNDIDYDDLSEWHKEIIEIWNER</sequence>
<protein>
    <submittedName>
        <fullName evidence="1">Uncharacterized protein</fullName>
    </submittedName>
</protein>
<keyword evidence="1" id="KW-0614">Plasmid</keyword>
<proteinExistence type="predicted"/>
<dbReference type="AlphaFoldDB" id="A0A077K092"/>